<keyword evidence="2" id="KW-1133">Transmembrane helix</keyword>
<gene>
    <name evidence="3" type="ORF">G9Q37_11100</name>
</gene>
<evidence type="ECO:0000256" key="1">
    <source>
        <dbReference type="SAM" id="MobiDB-lite"/>
    </source>
</evidence>
<feature type="transmembrane region" description="Helical" evidence="2">
    <location>
        <begin position="47"/>
        <end position="67"/>
    </location>
</feature>
<dbReference type="EMBL" id="CP049989">
    <property type="protein sequence ID" value="QIM50624.1"/>
    <property type="molecule type" value="Genomic_DNA"/>
</dbReference>
<organism evidence="3 4">
    <name type="scientific">Hydrogenophaga crocea</name>
    <dbReference type="NCBI Taxonomy" id="2716225"/>
    <lineage>
        <taxon>Bacteria</taxon>
        <taxon>Pseudomonadati</taxon>
        <taxon>Pseudomonadota</taxon>
        <taxon>Betaproteobacteria</taxon>
        <taxon>Burkholderiales</taxon>
        <taxon>Comamonadaceae</taxon>
        <taxon>Hydrogenophaga</taxon>
    </lineage>
</organism>
<accession>A0A6G8IBR7</accession>
<dbReference type="AlphaFoldDB" id="A0A6G8IBR7"/>
<keyword evidence="4" id="KW-1185">Reference proteome</keyword>
<evidence type="ECO:0000313" key="3">
    <source>
        <dbReference type="EMBL" id="QIM50624.1"/>
    </source>
</evidence>
<dbReference type="KEGG" id="hcz:G9Q37_11100"/>
<proteinExistence type="predicted"/>
<keyword evidence="2" id="KW-0472">Membrane</keyword>
<name>A0A6G8IBR7_9BURK</name>
<protein>
    <submittedName>
        <fullName evidence="3">Uncharacterized protein</fullName>
    </submittedName>
</protein>
<dbReference type="RefSeq" id="WP_166222752.1">
    <property type="nucleotide sequence ID" value="NZ_CP049989.1"/>
</dbReference>
<keyword evidence="2" id="KW-0812">Transmembrane</keyword>
<dbReference type="Proteomes" id="UP000503162">
    <property type="component" value="Chromosome"/>
</dbReference>
<evidence type="ECO:0000313" key="4">
    <source>
        <dbReference type="Proteomes" id="UP000503162"/>
    </source>
</evidence>
<evidence type="ECO:0000256" key="2">
    <source>
        <dbReference type="SAM" id="Phobius"/>
    </source>
</evidence>
<feature type="region of interest" description="Disordered" evidence="1">
    <location>
        <begin position="1"/>
        <end position="21"/>
    </location>
</feature>
<reference evidence="3 4" key="1">
    <citation type="submission" date="2020-03" db="EMBL/GenBank/DDBJ databases">
        <title>Hydrogenophaga sp. nov. isolated from cyanobacterial mat.</title>
        <authorList>
            <person name="Thorat V."/>
            <person name="Kirdat K."/>
            <person name="Tiwarekar B."/>
            <person name="Costa E.D."/>
            <person name="Yadav A."/>
        </authorList>
    </citation>
    <scope>NUCLEOTIDE SEQUENCE [LARGE SCALE GENOMIC DNA]</scope>
    <source>
        <strain evidence="3 4">BA0156</strain>
    </source>
</reference>
<sequence>MSHAHQHPPPDQALAEHPADYSDPELKAYTDEIATDLLEEVMPLMPFVIPAMGVLQIFMFAFVAVYLA</sequence>